<name>A0ABW2TJM2_9PSEU</name>
<feature type="compositionally biased region" description="Low complexity" evidence="2">
    <location>
        <begin position="172"/>
        <end position="194"/>
    </location>
</feature>
<dbReference type="Proteomes" id="UP001596512">
    <property type="component" value="Unassembled WGS sequence"/>
</dbReference>
<sequence length="256" mass="26062">MGRRRGHPGIVDRDRAEVVLAPSIPGWAGLPALARLTDDLGCPVLLDNDVNLAVLAERWRGEAADNLVFVQWGERIGSGIVIDGKPYRGASAAAGELGFVDLVTPIGERPQPPSDGLGAFERLVGARAIHALAAEAVGADLVADGLAPLFAAAEAGDPAAAAWSTPSPPASPAASPSSCSSSTPAASSSAAACPGRATSSSTPCAGTCATSSWSPSTCGSRPWRTPASRSARSAWLSTPRNPGCSRCCENDERPDR</sequence>
<evidence type="ECO:0000256" key="1">
    <source>
        <dbReference type="ARBA" id="ARBA00006479"/>
    </source>
</evidence>
<dbReference type="PANTHER" id="PTHR18964:SF149">
    <property type="entry name" value="BIFUNCTIONAL UDP-N-ACETYLGLUCOSAMINE 2-EPIMERASE_N-ACETYLMANNOSAMINE KINASE"/>
    <property type="match status" value="1"/>
</dbReference>
<dbReference type="InterPro" id="IPR043129">
    <property type="entry name" value="ATPase_NBD"/>
</dbReference>
<dbReference type="EMBL" id="JBHTEY010000004">
    <property type="protein sequence ID" value="MFC7613433.1"/>
    <property type="molecule type" value="Genomic_DNA"/>
</dbReference>
<dbReference type="CDD" id="cd23763">
    <property type="entry name" value="ASKHA_ATPase_ROK"/>
    <property type="match status" value="1"/>
</dbReference>
<feature type="region of interest" description="Disordered" evidence="2">
    <location>
        <begin position="160"/>
        <end position="256"/>
    </location>
</feature>
<comment type="caution">
    <text evidence="3">The sequence shown here is derived from an EMBL/GenBank/DDBJ whole genome shotgun (WGS) entry which is preliminary data.</text>
</comment>
<evidence type="ECO:0000313" key="3">
    <source>
        <dbReference type="EMBL" id="MFC7613433.1"/>
    </source>
</evidence>
<feature type="compositionally biased region" description="Polar residues" evidence="2">
    <location>
        <begin position="197"/>
        <end position="219"/>
    </location>
</feature>
<evidence type="ECO:0000256" key="2">
    <source>
        <dbReference type="SAM" id="MobiDB-lite"/>
    </source>
</evidence>
<dbReference type="PANTHER" id="PTHR18964">
    <property type="entry name" value="ROK (REPRESSOR, ORF, KINASE) FAMILY"/>
    <property type="match status" value="1"/>
</dbReference>
<dbReference type="SUPFAM" id="SSF53067">
    <property type="entry name" value="Actin-like ATPase domain"/>
    <property type="match status" value="1"/>
</dbReference>
<proteinExistence type="inferred from homology"/>
<protein>
    <submittedName>
        <fullName evidence="3">ROK family protein</fullName>
    </submittedName>
</protein>
<gene>
    <name evidence="3" type="ORF">ACFQV2_07255</name>
</gene>
<feature type="compositionally biased region" description="Polar residues" evidence="2">
    <location>
        <begin position="227"/>
        <end position="240"/>
    </location>
</feature>
<accession>A0ABW2TJM2</accession>
<dbReference type="Pfam" id="PF00480">
    <property type="entry name" value="ROK"/>
    <property type="match status" value="1"/>
</dbReference>
<evidence type="ECO:0000313" key="4">
    <source>
        <dbReference type="Proteomes" id="UP001596512"/>
    </source>
</evidence>
<keyword evidence="4" id="KW-1185">Reference proteome</keyword>
<dbReference type="Gene3D" id="3.30.420.40">
    <property type="match status" value="2"/>
</dbReference>
<dbReference type="InterPro" id="IPR000600">
    <property type="entry name" value="ROK"/>
</dbReference>
<organism evidence="3 4">
    <name type="scientific">Actinokineospora soli</name>
    <dbReference type="NCBI Taxonomy" id="1048753"/>
    <lineage>
        <taxon>Bacteria</taxon>
        <taxon>Bacillati</taxon>
        <taxon>Actinomycetota</taxon>
        <taxon>Actinomycetes</taxon>
        <taxon>Pseudonocardiales</taxon>
        <taxon>Pseudonocardiaceae</taxon>
        <taxon>Actinokineospora</taxon>
    </lineage>
</organism>
<reference evidence="4" key="1">
    <citation type="journal article" date="2019" name="Int. J. Syst. Evol. Microbiol.">
        <title>The Global Catalogue of Microorganisms (GCM) 10K type strain sequencing project: providing services to taxonomists for standard genome sequencing and annotation.</title>
        <authorList>
            <consortium name="The Broad Institute Genomics Platform"/>
            <consortium name="The Broad Institute Genome Sequencing Center for Infectious Disease"/>
            <person name="Wu L."/>
            <person name="Ma J."/>
        </authorList>
    </citation>
    <scope>NUCLEOTIDE SEQUENCE [LARGE SCALE GENOMIC DNA]</scope>
    <source>
        <strain evidence="4">JCM 17695</strain>
    </source>
</reference>
<comment type="similarity">
    <text evidence="1">Belongs to the ROK (NagC/XylR) family.</text>
</comment>